<keyword evidence="6" id="KW-0808">Transferase</keyword>
<keyword evidence="2 5" id="KW-0812">Transmembrane</keyword>
<gene>
    <name evidence="6" type="ORF">CWI81_11250</name>
</gene>
<keyword evidence="7" id="KW-1185">Reference proteome</keyword>
<comment type="caution">
    <text evidence="6">The sequence shown here is derived from an EMBL/GenBank/DDBJ whole genome shotgun (WGS) entry which is preliminary data.</text>
</comment>
<dbReference type="EMBL" id="PIQF01000004">
    <property type="protein sequence ID" value="RUO73596.1"/>
    <property type="molecule type" value="Genomic_DNA"/>
</dbReference>
<dbReference type="InterPro" id="IPR007318">
    <property type="entry name" value="Phopholipid_MeTrfase"/>
</dbReference>
<dbReference type="Gene3D" id="1.20.120.1630">
    <property type="match status" value="1"/>
</dbReference>
<name>A0A432Z6T5_9GAMM</name>
<dbReference type="PANTHER" id="PTHR12714">
    <property type="entry name" value="PROTEIN-S ISOPRENYLCYSTEINE O-METHYLTRANSFERASE"/>
    <property type="match status" value="1"/>
</dbReference>
<evidence type="ECO:0000256" key="5">
    <source>
        <dbReference type="SAM" id="Phobius"/>
    </source>
</evidence>
<dbReference type="GO" id="GO:0012505">
    <property type="term" value="C:endomembrane system"/>
    <property type="evidence" value="ECO:0007669"/>
    <property type="project" value="UniProtKB-SubCell"/>
</dbReference>
<proteinExistence type="predicted"/>
<accession>A0A432Z6T5</accession>
<dbReference type="GO" id="GO:0008168">
    <property type="term" value="F:methyltransferase activity"/>
    <property type="evidence" value="ECO:0007669"/>
    <property type="project" value="UniProtKB-KW"/>
</dbReference>
<evidence type="ECO:0000313" key="6">
    <source>
        <dbReference type="EMBL" id="RUO73596.1"/>
    </source>
</evidence>
<comment type="subcellular location">
    <subcellularLocation>
        <location evidence="1">Endomembrane system</location>
        <topology evidence="1">Multi-pass membrane protein</topology>
    </subcellularLocation>
</comment>
<dbReference type="PANTHER" id="PTHR12714:SF24">
    <property type="entry name" value="SLR1182 PROTEIN"/>
    <property type="match status" value="1"/>
</dbReference>
<feature type="transmembrane region" description="Helical" evidence="5">
    <location>
        <begin position="38"/>
        <end position="59"/>
    </location>
</feature>
<dbReference type="OrthoDB" id="9811969at2"/>
<dbReference type="RefSeq" id="WP_126785399.1">
    <property type="nucleotide sequence ID" value="NZ_PIQF01000004.1"/>
</dbReference>
<reference evidence="6 7" key="1">
    <citation type="journal article" date="2011" name="Front. Microbiol.">
        <title>Genomic signatures of strain selection and enhancement in Bacillus atrophaeus var. globigii, a historical biowarfare simulant.</title>
        <authorList>
            <person name="Gibbons H.S."/>
            <person name="Broomall S.M."/>
            <person name="McNew L.A."/>
            <person name="Daligault H."/>
            <person name="Chapman C."/>
            <person name="Bruce D."/>
            <person name="Karavis M."/>
            <person name="Krepps M."/>
            <person name="McGregor P.A."/>
            <person name="Hong C."/>
            <person name="Park K.H."/>
            <person name="Akmal A."/>
            <person name="Feldman A."/>
            <person name="Lin J.S."/>
            <person name="Chang W.E."/>
            <person name="Higgs B.W."/>
            <person name="Demirev P."/>
            <person name="Lindquist J."/>
            <person name="Liem A."/>
            <person name="Fochler E."/>
            <person name="Read T.D."/>
            <person name="Tapia R."/>
            <person name="Johnson S."/>
            <person name="Bishop-Lilly K.A."/>
            <person name="Detter C."/>
            <person name="Han C."/>
            <person name="Sozhamannan S."/>
            <person name="Rosenzweig C.N."/>
            <person name="Skowronski E.W."/>
        </authorList>
    </citation>
    <scope>NUCLEOTIDE SEQUENCE [LARGE SCALE GENOMIC DNA]</scope>
    <source>
        <strain evidence="6 7">CL-SP19</strain>
    </source>
</reference>
<protein>
    <submittedName>
        <fullName evidence="6">Isoprenylcysteine carboxylmethyltransferase family protein</fullName>
    </submittedName>
</protein>
<evidence type="ECO:0000256" key="3">
    <source>
        <dbReference type="ARBA" id="ARBA00022989"/>
    </source>
</evidence>
<dbReference type="Proteomes" id="UP000287908">
    <property type="component" value="Unassembled WGS sequence"/>
</dbReference>
<evidence type="ECO:0000256" key="1">
    <source>
        <dbReference type="ARBA" id="ARBA00004127"/>
    </source>
</evidence>
<keyword evidence="3 5" id="KW-1133">Transmembrane helix</keyword>
<dbReference type="Pfam" id="PF04191">
    <property type="entry name" value="PEMT"/>
    <property type="match status" value="1"/>
</dbReference>
<dbReference type="GO" id="GO:0032259">
    <property type="term" value="P:methylation"/>
    <property type="evidence" value="ECO:0007669"/>
    <property type="project" value="UniProtKB-KW"/>
</dbReference>
<sequence length="152" mass="17402">MKFLELKIPPVIVVAIIAILMWFVMLFTPQVSFSAVPLWTIAVIGFLGIVVPLLGVISFKRAQTTPDPRTPDKSSSLVTSGVYKYTRNPMYLGFLLLLFAWGLWLGNMAALLGLPLYMFYLNQFQIKPEERALTQLFGKQYTDYRKTANRWF</sequence>
<evidence type="ECO:0000256" key="2">
    <source>
        <dbReference type="ARBA" id="ARBA00022692"/>
    </source>
</evidence>
<keyword evidence="6" id="KW-0489">Methyltransferase</keyword>
<dbReference type="AlphaFoldDB" id="A0A432Z6T5"/>
<feature type="transmembrane region" description="Helical" evidence="5">
    <location>
        <begin position="94"/>
        <end position="120"/>
    </location>
</feature>
<evidence type="ECO:0000256" key="4">
    <source>
        <dbReference type="ARBA" id="ARBA00023136"/>
    </source>
</evidence>
<feature type="transmembrane region" description="Helical" evidence="5">
    <location>
        <begin position="12"/>
        <end position="32"/>
    </location>
</feature>
<evidence type="ECO:0000313" key="7">
    <source>
        <dbReference type="Proteomes" id="UP000287908"/>
    </source>
</evidence>
<keyword evidence="4 5" id="KW-0472">Membrane</keyword>
<organism evidence="6 7">
    <name type="scientific">Idiomarina seosinensis</name>
    <dbReference type="NCBI Taxonomy" id="281739"/>
    <lineage>
        <taxon>Bacteria</taxon>
        <taxon>Pseudomonadati</taxon>
        <taxon>Pseudomonadota</taxon>
        <taxon>Gammaproteobacteria</taxon>
        <taxon>Alteromonadales</taxon>
        <taxon>Idiomarinaceae</taxon>
        <taxon>Idiomarina</taxon>
    </lineage>
</organism>